<sequence length="220" mass="22557">MNTLLLELDQWDLVLDASNNIAMATDPYAVAQDVASSCRVFLGDQYYDTSVGVPYFQSILGKRPPLSLVKTQLEAAAARVPGCGSPTVFLSALNARTLSGQVLFTDTNGNVQASTFSASTLPPVAGYSGLIDAGGWVQVVDQSGWPVVPSGLLAGALWSNGGIACVVPGSIPDLTRPIFFDSMTSSLLLATGGANAPISDVGLPPGQIWANGGILSVAGG</sequence>
<evidence type="ECO:0000313" key="1">
    <source>
        <dbReference type="EMBL" id="CAB4149739.1"/>
    </source>
</evidence>
<evidence type="ECO:0000313" key="2">
    <source>
        <dbReference type="EMBL" id="CAB4182883.1"/>
    </source>
</evidence>
<accession>A0A6J5QF14</accession>
<dbReference type="EMBL" id="LR797392">
    <property type="protein sequence ID" value="CAB4212814.1"/>
    <property type="molecule type" value="Genomic_DNA"/>
</dbReference>
<dbReference type="Pfam" id="PF10934">
    <property type="entry name" value="Sheath_initiator"/>
    <property type="match status" value="1"/>
</dbReference>
<dbReference type="InterPro" id="IPR020288">
    <property type="entry name" value="Sheath_initiator"/>
</dbReference>
<organism evidence="2">
    <name type="scientific">uncultured Caudovirales phage</name>
    <dbReference type="NCBI Taxonomy" id="2100421"/>
    <lineage>
        <taxon>Viruses</taxon>
        <taxon>Duplodnaviria</taxon>
        <taxon>Heunggongvirae</taxon>
        <taxon>Uroviricota</taxon>
        <taxon>Caudoviricetes</taxon>
        <taxon>Peduoviridae</taxon>
        <taxon>Maltschvirus</taxon>
        <taxon>Maltschvirus maltsch</taxon>
    </lineage>
</organism>
<protein>
    <submittedName>
        <fullName evidence="2">Uncharacterized protein</fullName>
    </submittedName>
</protein>
<gene>
    <name evidence="2" type="ORF">UFOVP1081_26</name>
    <name evidence="3" type="ORF">UFOVP1433_26</name>
    <name evidence="1" type="ORF">UFOVP553_26</name>
</gene>
<dbReference type="EMBL" id="LR797038">
    <property type="protein sequence ID" value="CAB4182883.1"/>
    <property type="molecule type" value="Genomic_DNA"/>
</dbReference>
<evidence type="ECO:0000313" key="3">
    <source>
        <dbReference type="EMBL" id="CAB4212814.1"/>
    </source>
</evidence>
<reference evidence="2" key="1">
    <citation type="submission" date="2020-05" db="EMBL/GenBank/DDBJ databases">
        <authorList>
            <person name="Chiriac C."/>
            <person name="Salcher M."/>
            <person name="Ghai R."/>
            <person name="Kavagutti S V."/>
        </authorList>
    </citation>
    <scope>NUCLEOTIDE SEQUENCE</scope>
</reference>
<proteinExistence type="predicted"/>
<dbReference type="EMBL" id="LR796529">
    <property type="protein sequence ID" value="CAB4149739.1"/>
    <property type="molecule type" value="Genomic_DNA"/>
</dbReference>
<name>A0A6J5QF14_9CAUD</name>